<organism evidence="1 2">
    <name type="scientific">Ficus carica</name>
    <name type="common">Common fig</name>
    <dbReference type="NCBI Taxonomy" id="3494"/>
    <lineage>
        <taxon>Eukaryota</taxon>
        <taxon>Viridiplantae</taxon>
        <taxon>Streptophyta</taxon>
        <taxon>Embryophyta</taxon>
        <taxon>Tracheophyta</taxon>
        <taxon>Spermatophyta</taxon>
        <taxon>Magnoliopsida</taxon>
        <taxon>eudicotyledons</taxon>
        <taxon>Gunneridae</taxon>
        <taxon>Pentapetalae</taxon>
        <taxon>rosids</taxon>
        <taxon>fabids</taxon>
        <taxon>Rosales</taxon>
        <taxon>Moraceae</taxon>
        <taxon>Ficeae</taxon>
        <taxon>Ficus</taxon>
    </lineage>
</organism>
<keyword evidence="2" id="KW-1185">Reference proteome</keyword>
<sequence>MPSILPFLSRLHSHQRSRRRRHCATPASLQAAQIVKSLQAAQIVN</sequence>
<protein>
    <submittedName>
        <fullName evidence="1">Uncharacterized protein</fullName>
    </submittedName>
</protein>
<proteinExistence type="predicted"/>
<dbReference type="Proteomes" id="UP001187192">
    <property type="component" value="Unassembled WGS sequence"/>
</dbReference>
<dbReference type="EMBL" id="BTGU01000062">
    <property type="protein sequence ID" value="GMN56301.1"/>
    <property type="molecule type" value="Genomic_DNA"/>
</dbReference>
<comment type="caution">
    <text evidence="1">The sequence shown here is derived from an EMBL/GenBank/DDBJ whole genome shotgun (WGS) entry which is preliminary data.</text>
</comment>
<evidence type="ECO:0000313" key="2">
    <source>
        <dbReference type="Proteomes" id="UP001187192"/>
    </source>
</evidence>
<name>A0AA88B1D8_FICCA</name>
<evidence type="ECO:0000313" key="1">
    <source>
        <dbReference type="EMBL" id="GMN56301.1"/>
    </source>
</evidence>
<accession>A0AA88B1D8</accession>
<reference evidence="1" key="1">
    <citation type="submission" date="2023-07" db="EMBL/GenBank/DDBJ databases">
        <title>draft genome sequence of fig (Ficus carica).</title>
        <authorList>
            <person name="Takahashi T."/>
            <person name="Nishimura K."/>
        </authorList>
    </citation>
    <scope>NUCLEOTIDE SEQUENCE</scope>
</reference>
<dbReference type="AlphaFoldDB" id="A0AA88B1D8"/>
<gene>
    <name evidence="1" type="ORF">TIFTF001_025423</name>
</gene>